<name>A0A5B6WRL8_9ROSI</name>
<accession>A0A5B6WRL8</accession>
<dbReference type="AlphaFoldDB" id="A0A5B6WRL8"/>
<comment type="caution">
    <text evidence="1">The sequence shown here is derived from an EMBL/GenBank/DDBJ whole genome shotgun (WGS) entry which is preliminary data.</text>
</comment>
<dbReference type="Proteomes" id="UP000325315">
    <property type="component" value="Unassembled WGS sequence"/>
</dbReference>
<dbReference type="PANTHER" id="PTHR47592:SF27">
    <property type="entry name" value="OS08G0421700 PROTEIN"/>
    <property type="match status" value="1"/>
</dbReference>
<proteinExistence type="predicted"/>
<protein>
    <submittedName>
        <fullName evidence="1">Pol polyprotein</fullName>
    </submittedName>
</protein>
<reference evidence="2" key="1">
    <citation type="journal article" date="2019" name="Plant Biotechnol. J.">
        <title>Genome sequencing of the Australian wild diploid species Gossypium australe highlights disease resistance and delayed gland morphogenesis.</title>
        <authorList>
            <person name="Cai Y."/>
            <person name="Cai X."/>
            <person name="Wang Q."/>
            <person name="Wang P."/>
            <person name="Zhang Y."/>
            <person name="Cai C."/>
            <person name="Xu Y."/>
            <person name="Wang K."/>
            <person name="Zhou Z."/>
            <person name="Wang C."/>
            <person name="Geng S."/>
            <person name="Li B."/>
            <person name="Dong Q."/>
            <person name="Hou Y."/>
            <person name="Wang H."/>
            <person name="Ai P."/>
            <person name="Liu Z."/>
            <person name="Yi F."/>
            <person name="Sun M."/>
            <person name="An G."/>
            <person name="Cheng J."/>
            <person name="Zhang Y."/>
            <person name="Shi Q."/>
            <person name="Xie Y."/>
            <person name="Shi X."/>
            <person name="Chang Y."/>
            <person name="Huang F."/>
            <person name="Chen Y."/>
            <person name="Hong S."/>
            <person name="Mi L."/>
            <person name="Sun Q."/>
            <person name="Zhang L."/>
            <person name="Zhou B."/>
            <person name="Peng R."/>
            <person name="Zhang X."/>
            <person name="Liu F."/>
        </authorList>
    </citation>
    <scope>NUCLEOTIDE SEQUENCE [LARGE SCALE GENOMIC DNA]</scope>
    <source>
        <strain evidence="2">cv. PA1801</strain>
    </source>
</reference>
<gene>
    <name evidence="1" type="ORF">EPI10_006581</name>
</gene>
<keyword evidence="2" id="KW-1185">Reference proteome</keyword>
<evidence type="ECO:0000313" key="1">
    <source>
        <dbReference type="EMBL" id="KAA3484500.1"/>
    </source>
</evidence>
<organism evidence="1 2">
    <name type="scientific">Gossypium australe</name>
    <dbReference type="NCBI Taxonomy" id="47621"/>
    <lineage>
        <taxon>Eukaryota</taxon>
        <taxon>Viridiplantae</taxon>
        <taxon>Streptophyta</taxon>
        <taxon>Embryophyta</taxon>
        <taxon>Tracheophyta</taxon>
        <taxon>Spermatophyta</taxon>
        <taxon>Magnoliopsida</taxon>
        <taxon>eudicotyledons</taxon>
        <taxon>Gunneridae</taxon>
        <taxon>Pentapetalae</taxon>
        <taxon>rosids</taxon>
        <taxon>malvids</taxon>
        <taxon>Malvales</taxon>
        <taxon>Malvaceae</taxon>
        <taxon>Malvoideae</taxon>
        <taxon>Gossypium</taxon>
    </lineage>
</organism>
<dbReference type="OrthoDB" id="1300022at2759"/>
<sequence length="191" mass="22353">MIFYLTTLNLAEFLTGDESKLSKTKSYSTIVVVVDAWKHNDFVCKNYILNGLANKLYDVIGPIIEKRHYKRLWIESMVLSKCFQVDAIIDKFPPFWNDFKNYLKHKCKEMGVEDLILRLRIGEDNKFSMKNENYSLMKEVCREQLYIGNASISKVLGIRKFILKMTSRKLLALNSVLHVTDIRKNLVFESL</sequence>
<dbReference type="EMBL" id="SMMG02000002">
    <property type="protein sequence ID" value="KAA3484500.1"/>
    <property type="molecule type" value="Genomic_DNA"/>
</dbReference>
<dbReference type="PANTHER" id="PTHR47592">
    <property type="entry name" value="PBF68 PROTEIN"/>
    <property type="match status" value="1"/>
</dbReference>
<evidence type="ECO:0000313" key="2">
    <source>
        <dbReference type="Proteomes" id="UP000325315"/>
    </source>
</evidence>